<feature type="compositionally biased region" description="Polar residues" evidence="8">
    <location>
        <begin position="222"/>
        <end position="238"/>
    </location>
</feature>
<dbReference type="PANTHER" id="PTHR24394:SF51">
    <property type="entry name" value="ZINC FINGER AND BTB DOMAIN-CONTAINING 25"/>
    <property type="match status" value="1"/>
</dbReference>
<gene>
    <name evidence="11" type="ORF">AGOR_G00106220</name>
</gene>
<feature type="compositionally biased region" description="Basic and acidic residues" evidence="8">
    <location>
        <begin position="192"/>
        <end position="202"/>
    </location>
</feature>
<reference evidence="11" key="1">
    <citation type="submission" date="2021-01" db="EMBL/GenBank/DDBJ databases">
        <authorList>
            <person name="Zahm M."/>
            <person name="Roques C."/>
            <person name="Cabau C."/>
            <person name="Klopp C."/>
            <person name="Donnadieu C."/>
            <person name="Jouanno E."/>
            <person name="Lampietro C."/>
            <person name="Louis A."/>
            <person name="Herpin A."/>
            <person name="Echchiki A."/>
            <person name="Berthelot C."/>
            <person name="Parey E."/>
            <person name="Roest-Crollius H."/>
            <person name="Braasch I."/>
            <person name="Postlethwait J."/>
            <person name="Bobe J."/>
            <person name="Montfort J."/>
            <person name="Bouchez O."/>
            <person name="Begum T."/>
            <person name="Mejri S."/>
            <person name="Adams A."/>
            <person name="Chen W.-J."/>
            <person name="Guiguen Y."/>
        </authorList>
    </citation>
    <scope>NUCLEOTIDE SEQUENCE</scope>
    <source>
        <tissue evidence="11">Blood</tissue>
    </source>
</reference>
<dbReference type="SMART" id="SM00355">
    <property type="entry name" value="ZnF_C2H2"/>
    <property type="match status" value="2"/>
</dbReference>
<dbReference type="EMBL" id="JAERUA010000009">
    <property type="protein sequence ID" value="KAI1895432.1"/>
    <property type="molecule type" value="Genomic_DNA"/>
</dbReference>
<evidence type="ECO:0000259" key="9">
    <source>
        <dbReference type="PROSITE" id="PS50097"/>
    </source>
</evidence>
<evidence type="ECO:0000256" key="3">
    <source>
        <dbReference type="ARBA" id="ARBA00022737"/>
    </source>
</evidence>
<evidence type="ECO:0000313" key="12">
    <source>
        <dbReference type="Proteomes" id="UP000829720"/>
    </source>
</evidence>
<evidence type="ECO:0000256" key="1">
    <source>
        <dbReference type="ARBA" id="ARBA00004123"/>
    </source>
</evidence>
<feature type="region of interest" description="Disordered" evidence="8">
    <location>
        <begin position="222"/>
        <end position="244"/>
    </location>
</feature>
<name>A0A8T3DGF2_9TELE</name>
<evidence type="ECO:0000256" key="4">
    <source>
        <dbReference type="ARBA" id="ARBA00022771"/>
    </source>
</evidence>
<sequence length="488" mass="54223">MGSLYIWVPYRLSSHGKKRETARELPCSNKYKNQNPSLTLRRSRGAMEVSNHSLFLLQQLNVQREFGFLCDCTVAIGNVYFKAHRAVLAAFSNYFKMIFIHQSSECIKIQPTDIQPDIFSYLLHIMYTGMGPKQQVDQSRLQEGIKFLHAYRLYRSGGESAQDAEAAKMSNLYGIQISSQSAAKDGLGLKEGQSRSLEEEHCSSQAERPQIQLSLAVGLEGTSSDRQLPNLHGTTSGASWDDTEATDLSLRIKKEMVETEVAPKPQTSSPMPAQGSPSPGLIKASPRVLYCHYCGERCCSRQGLREHLFIHATSSLPFGVPAAILENSDLGEVSKVRAEELEGLEQPHPLQGCLVEKSPGAHEQQEAAGLEEALRQSRALSEELAAELKGSTSPYSRKRKIACAICSLRFAQKSQLQEHMYTHTGKQARYHRYSRFCSQLIQASQHFCESQADFTAEDAGRDAQDNVSSCYSLDSEISQESIDTVVVE</sequence>
<dbReference type="GO" id="GO:0008270">
    <property type="term" value="F:zinc ion binding"/>
    <property type="evidence" value="ECO:0007669"/>
    <property type="project" value="UniProtKB-KW"/>
</dbReference>
<evidence type="ECO:0000256" key="6">
    <source>
        <dbReference type="ARBA" id="ARBA00023242"/>
    </source>
</evidence>
<keyword evidence="2" id="KW-0479">Metal-binding</keyword>
<dbReference type="SMART" id="SM00225">
    <property type="entry name" value="BTB"/>
    <property type="match status" value="1"/>
</dbReference>
<feature type="region of interest" description="Disordered" evidence="8">
    <location>
        <begin position="184"/>
        <end position="208"/>
    </location>
</feature>
<dbReference type="GO" id="GO:0005634">
    <property type="term" value="C:nucleus"/>
    <property type="evidence" value="ECO:0007669"/>
    <property type="project" value="UniProtKB-SubCell"/>
</dbReference>
<feature type="compositionally biased region" description="Polar residues" evidence="8">
    <location>
        <begin position="265"/>
        <end position="277"/>
    </location>
</feature>
<organism evidence="11 12">
    <name type="scientific">Albula goreensis</name>
    <dbReference type="NCBI Taxonomy" id="1534307"/>
    <lineage>
        <taxon>Eukaryota</taxon>
        <taxon>Metazoa</taxon>
        <taxon>Chordata</taxon>
        <taxon>Craniata</taxon>
        <taxon>Vertebrata</taxon>
        <taxon>Euteleostomi</taxon>
        <taxon>Actinopterygii</taxon>
        <taxon>Neopterygii</taxon>
        <taxon>Teleostei</taxon>
        <taxon>Albuliformes</taxon>
        <taxon>Albulidae</taxon>
        <taxon>Albula</taxon>
    </lineage>
</organism>
<keyword evidence="6" id="KW-0539">Nucleus</keyword>
<dbReference type="OrthoDB" id="10261408at2759"/>
<keyword evidence="12" id="KW-1185">Reference proteome</keyword>
<dbReference type="Gene3D" id="3.30.710.10">
    <property type="entry name" value="Potassium Channel Kv1.1, Chain A"/>
    <property type="match status" value="1"/>
</dbReference>
<keyword evidence="4 7" id="KW-0863">Zinc-finger</keyword>
<feature type="domain" description="C2H2-type" evidence="10">
    <location>
        <begin position="401"/>
        <end position="428"/>
    </location>
</feature>
<comment type="subcellular location">
    <subcellularLocation>
        <location evidence="1">Nucleus</location>
    </subcellularLocation>
</comment>
<evidence type="ECO:0000256" key="8">
    <source>
        <dbReference type="SAM" id="MobiDB-lite"/>
    </source>
</evidence>
<evidence type="ECO:0000313" key="11">
    <source>
        <dbReference type="EMBL" id="KAI1895432.1"/>
    </source>
</evidence>
<feature type="region of interest" description="Disordered" evidence="8">
    <location>
        <begin position="259"/>
        <end position="278"/>
    </location>
</feature>
<evidence type="ECO:0000256" key="7">
    <source>
        <dbReference type="PROSITE-ProRule" id="PRU00042"/>
    </source>
</evidence>
<dbReference type="PANTHER" id="PTHR24394">
    <property type="entry name" value="ZINC FINGER PROTEIN"/>
    <property type="match status" value="1"/>
</dbReference>
<dbReference type="SUPFAM" id="SSF57667">
    <property type="entry name" value="beta-beta-alpha zinc fingers"/>
    <property type="match status" value="1"/>
</dbReference>
<protein>
    <recommendedName>
        <fullName evidence="13">Zinc finger and BTB domain-containing protein 25</fullName>
    </recommendedName>
</protein>
<evidence type="ECO:0000256" key="5">
    <source>
        <dbReference type="ARBA" id="ARBA00022833"/>
    </source>
</evidence>
<feature type="domain" description="BTB" evidence="9">
    <location>
        <begin position="70"/>
        <end position="129"/>
    </location>
</feature>
<evidence type="ECO:0000259" key="10">
    <source>
        <dbReference type="PROSITE" id="PS50157"/>
    </source>
</evidence>
<dbReference type="Pfam" id="PF00096">
    <property type="entry name" value="zf-C2H2"/>
    <property type="match status" value="1"/>
</dbReference>
<dbReference type="PROSITE" id="PS50157">
    <property type="entry name" value="ZINC_FINGER_C2H2_2"/>
    <property type="match status" value="1"/>
</dbReference>
<dbReference type="InterPro" id="IPR000210">
    <property type="entry name" value="BTB/POZ_dom"/>
</dbReference>
<dbReference type="AlphaFoldDB" id="A0A8T3DGF2"/>
<dbReference type="FunFam" id="3.30.160.60:FF:000145">
    <property type="entry name" value="Zinc finger protein 574"/>
    <property type="match status" value="1"/>
</dbReference>
<keyword evidence="5" id="KW-0862">Zinc</keyword>
<evidence type="ECO:0008006" key="13">
    <source>
        <dbReference type="Google" id="ProtNLM"/>
    </source>
</evidence>
<dbReference type="PROSITE" id="PS00028">
    <property type="entry name" value="ZINC_FINGER_C2H2_1"/>
    <property type="match status" value="2"/>
</dbReference>
<dbReference type="InterPro" id="IPR011333">
    <property type="entry name" value="SKP1/BTB/POZ_sf"/>
</dbReference>
<evidence type="ECO:0000256" key="2">
    <source>
        <dbReference type="ARBA" id="ARBA00022723"/>
    </source>
</evidence>
<dbReference type="InterPro" id="IPR013087">
    <property type="entry name" value="Znf_C2H2_type"/>
</dbReference>
<dbReference type="Pfam" id="PF00651">
    <property type="entry name" value="BTB"/>
    <property type="match status" value="1"/>
</dbReference>
<proteinExistence type="predicted"/>
<comment type="caution">
    <text evidence="11">The sequence shown here is derived from an EMBL/GenBank/DDBJ whole genome shotgun (WGS) entry which is preliminary data.</text>
</comment>
<dbReference type="SUPFAM" id="SSF54695">
    <property type="entry name" value="POZ domain"/>
    <property type="match status" value="1"/>
</dbReference>
<dbReference type="PROSITE" id="PS50097">
    <property type="entry name" value="BTB"/>
    <property type="match status" value="1"/>
</dbReference>
<dbReference type="InterPro" id="IPR036236">
    <property type="entry name" value="Znf_C2H2_sf"/>
</dbReference>
<keyword evidence="3" id="KW-0677">Repeat</keyword>
<accession>A0A8T3DGF2</accession>
<dbReference type="Gene3D" id="3.30.160.60">
    <property type="entry name" value="Classic Zinc Finger"/>
    <property type="match status" value="1"/>
</dbReference>
<dbReference type="Proteomes" id="UP000829720">
    <property type="component" value="Unassembled WGS sequence"/>
</dbReference>
<dbReference type="GO" id="GO:0000981">
    <property type="term" value="F:DNA-binding transcription factor activity, RNA polymerase II-specific"/>
    <property type="evidence" value="ECO:0007669"/>
    <property type="project" value="TreeGrafter"/>
</dbReference>